<comment type="subcellular location">
    <subcellularLocation>
        <location evidence="1">Cell outer membrane</location>
    </subcellularLocation>
</comment>
<dbReference type="GO" id="GO:0009279">
    <property type="term" value="C:cell outer membrane"/>
    <property type="evidence" value="ECO:0007669"/>
    <property type="project" value="UniProtKB-SubCell"/>
</dbReference>
<dbReference type="InterPro" id="IPR006664">
    <property type="entry name" value="OMP_bac"/>
</dbReference>
<evidence type="ECO:0000256" key="2">
    <source>
        <dbReference type="ARBA" id="ARBA00023136"/>
    </source>
</evidence>
<evidence type="ECO:0000256" key="5">
    <source>
        <dbReference type="SAM" id="MobiDB-lite"/>
    </source>
</evidence>
<protein>
    <recommendedName>
        <fullName evidence="7">OmpA-like domain-containing protein</fullName>
    </recommendedName>
</protein>
<feature type="chain" id="PRO_5024426680" description="OmpA-like domain-containing protein" evidence="6">
    <location>
        <begin position="19"/>
        <end position="242"/>
    </location>
</feature>
<dbReference type="InterPro" id="IPR050330">
    <property type="entry name" value="Bact_OuterMem_StrucFunc"/>
</dbReference>
<reference evidence="8 9" key="1">
    <citation type="submission" date="2019-11" db="EMBL/GenBank/DDBJ databases">
        <title>Comparative genomics of hydrocarbon-degrading Desulfosarcina strains.</title>
        <authorList>
            <person name="Watanabe M."/>
            <person name="Kojima H."/>
            <person name="Fukui M."/>
        </authorList>
    </citation>
    <scope>NUCLEOTIDE SEQUENCE [LARGE SCALE GENOMIC DNA]</scope>
    <source>
        <strain evidence="9">oXyS1</strain>
    </source>
</reference>
<dbReference type="Pfam" id="PF00691">
    <property type="entry name" value="OmpA"/>
    <property type="match status" value="1"/>
</dbReference>
<evidence type="ECO:0000256" key="6">
    <source>
        <dbReference type="SAM" id="SignalP"/>
    </source>
</evidence>
<keyword evidence="3" id="KW-0998">Cell outer membrane</keyword>
<dbReference type="Gene3D" id="3.30.1330.60">
    <property type="entry name" value="OmpA-like domain"/>
    <property type="match status" value="1"/>
</dbReference>
<dbReference type="PRINTS" id="PR01021">
    <property type="entry name" value="OMPADOMAIN"/>
</dbReference>
<feature type="signal peptide" evidence="6">
    <location>
        <begin position="1"/>
        <end position="18"/>
    </location>
</feature>
<keyword evidence="2 4" id="KW-0472">Membrane</keyword>
<dbReference type="EMBL" id="AP021879">
    <property type="protein sequence ID" value="BBO87705.1"/>
    <property type="molecule type" value="Genomic_DNA"/>
</dbReference>
<evidence type="ECO:0000256" key="4">
    <source>
        <dbReference type="PROSITE-ProRule" id="PRU00473"/>
    </source>
</evidence>
<gene>
    <name evidence="8" type="ORF">DSCOOX_08850</name>
</gene>
<proteinExistence type="predicted"/>
<evidence type="ECO:0000313" key="8">
    <source>
        <dbReference type="EMBL" id="BBO87705.1"/>
    </source>
</evidence>
<dbReference type="AlphaFoldDB" id="A0A5K8A5C7"/>
<keyword evidence="6" id="KW-0732">Signal</keyword>
<dbReference type="PANTHER" id="PTHR30329">
    <property type="entry name" value="STATOR ELEMENT OF FLAGELLAR MOTOR COMPLEX"/>
    <property type="match status" value="1"/>
</dbReference>
<accession>A0A5K8A5C7</accession>
<evidence type="ECO:0000256" key="3">
    <source>
        <dbReference type="ARBA" id="ARBA00023237"/>
    </source>
</evidence>
<evidence type="ECO:0000259" key="7">
    <source>
        <dbReference type="PROSITE" id="PS51123"/>
    </source>
</evidence>
<evidence type="ECO:0000313" key="9">
    <source>
        <dbReference type="Proteomes" id="UP000422108"/>
    </source>
</evidence>
<dbReference type="PROSITE" id="PS51123">
    <property type="entry name" value="OMPA_2"/>
    <property type="match status" value="1"/>
</dbReference>
<sequence>MNKITLILFFFTALTACAHNGGNSFSEQGIYVESPYFPTEISVDGKVVGTTPLVIDYSTIHQRELKITAVALEDETFRQELVFSIPPLPRKIVVLALHTSAPVVSAESSQATVSAQGTDDSSKGGASECLPEPIFTPVIFFNTDKSDISSPAQETLRAFYDIMKNNAYHMEIVGFADERHWAPYNLKLSLERARAVFETLHSLGLSANRMHVEGRGEIQTLNGQGHQMSWDHNRRVEIRIHE</sequence>
<evidence type="ECO:0000256" key="1">
    <source>
        <dbReference type="ARBA" id="ARBA00004442"/>
    </source>
</evidence>
<dbReference type="InterPro" id="IPR036737">
    <property type="entry name" value="OmpA-like_sf"/>
</dbReference>
<dbReference type="PANTHER" id="PTHR30329:SF21">
    <property type="entry name" value="LIPOPROTEIN YIAD-RELATED"/>
    <property type="match status" value="1"/>
</dbReference>
<dbReference type="CDD" id="cd07185">
    <property type="entry name" value="OmpA_C-like"/>
    <property type="match status" value="1"/>
</dbReference>
<dbReference type="Proteomes" id="UP000422108">
    <property type="component" value="Chromosome"/>
</dbReference>
<feature type="compositionally biased region" description="Polar residues" evidence="5">
    <location>
        <begin position="108"/>
        <end position="119"/>
    </location>
</feature>
<dbReference type="InterPro" id="IPR006665">
    <property type="entry name" value="OmpA-like"/>
</dbReference>
<feature type="domain" description="OmpA-like" evidence="7">
    <location>
        <begin position="128"/>
        <end position="242"/>
    </location>
</feature>
<dbReference type="SUPFAM" id="SSF103088">
    <property type="entry name" value="OmpA-like"/>
    <property type="match status" value="1"/>
</dbReference>
<dbReference type="RefSeq" id="WP_162458781.1">
    <property type="nucleotide sequence ID" value="NZ_AP021879.1"/>
</dbReference>
<keyword evidence="9" id="KW-1185">Reference proteome</keyword>
<organism evidence="8 9">
    <name type="scientific">Desulfosarcina ovata subsp. ovata</name>
    <dbReference type="NCBI Taxonomy" id="2752305"/>
    <lineage>
        <taxon>Bacteria</taxon>
        <taxon>Pseudomonadati</taxon>
        <taxon>Thermodesulfobacteriota</taxon>
        <taxon>Desulfobacteria</taxon>
        <taxon>Desulfobacterales</taxon>
        <taxon>Desulfosarcinaceae</taxon>
        <taxon>Desulfosarcina</taxon>
    </lineage>
</organism>
<feature type="region of interest" description="Disordered" evidence="5">
    <location>
        <begin position="108"/>
        <end position="129"/>
    </location>
</feature>
<dbReference type="PROSITE" id="PS51257">
    <property type="entry name" value="PROKAR_LIPOPROTEIN"/>
    <property type="match status" value="1"/>
</dbReference>
<name>A0A5K8A5C7_9BACT</name>